<feature type="transmembrane region" description="Helical" evidence="7">
    <location>
        <begin position="446"/>
        <end position="469"/>
    </location>
</feature>
<evidence type="ECO:0000259" key="8">
    <source>
        <dbReference type="Pfam" id="PF00753"/>
    </source>
</evidence>
<keyword evidence="2" id="KW-1003">Cell membrane</keyword>
<dbReference type="InterPro" id="IPR036866">
    <property type="entry name" value="RibonucZ/Hydroxyglut_hydro"/>
</dbReference>
<feature type="domain" description="Metallo-beta-lactamase" evidence="8">
    <location>
        <begin position="592"/>
        <end position="689"/>
    </location>
</feature>
<evidence type="ECO:0000313" key="10">
    <source>
        <dbReference type="EMBL" id="MBB5511962.1"/>
    </source>
</evidence>
<feature type="region of interest" description="Disordered" evidence="6">
    <location>
        <begin position="129"/>
        <end position="148"/>
    </location>
</feature>
<evidence type="ECO:0000256" key="7">
    <source>
        <dbReference type="SAM" id="Phobius"/>
    </source>
</evidence>
<feature type="transmembrane region" description="Helical" evidence="7">
    <location>
        <begin position="385"/>
        <end position="408"/>
    </location>
</feature>
<dbReference type="Pfam" id="PF00753">
    <property type="entry name" value="Lactamase_B"/>
    <property type="match status" value="1"/>
</dbReference>
<sequence length="825" mass="87522">MAATTQRLDLRLVWLATGAWLAALWLLPSSLEVSAIALVIGTIFSAAALWVLSKQEGILSWFSPLWSPLAMALAGATVLAGATTLHHQDLNSSPLVGHINEEKTVRLKIELLEDPQPITMKTAFASESATPAVPAVGTSPDSEQDPRSTANAWLTDIRIEQFTNDGKWFSANATATLTLTPEMMRSFGSSSPLSGMKFEVLAKLGPAEPGRRSIAWVRAVTKPLPLAAEESSAFGQWVRHTRDTLSQQAQQLPGDGPALLPGMVMGDRSGQSDELEQAMKDAGLAHLTAVSGANCSLILGFIGLLLRSLGLSRWLVILGCLLGLVCFVLIVFPEPSVVRAAVMGSIAALAVFAGRQRQALTTLSLSITLLLVIDPFYAYEPAFQLSVSATAGIILIGRPLSSLLSHLFPEWFSQALALALSSQIACLPVLTLLAPQFSTWSTFANIVVSPLIPFITILGTAALLIGTVIPLISLPLVWIAGLLSAVVGWIGRWFAGLPYAVLEWPSGAPGALVAWMVAAFLLVGLWNFKRPLVRFVLITAACAALLASLVPLSKFVPVSPGEWNIAMCDVGQGDGFVIRASNGSDPSANANANEVIVVDTGPDPLLMDECLKSLDVTQIHTLFVTHLHADHAGGVSGAVEGRKVGSIYYSSSEDPASSNAPESLGGHDVPVTQLHEGQHGRIGGISWTVLSADSNASNENDASLVVKFVINGWSFLTTGDIESDAMDALIDRSPDSALEAEILKISHHGARNGGTRIMEAASPQLALISVGLDNDYGHPAPTTTDRLSELGIPAARTDQHGLVLITITDSERLNYRAIPTRTRIE</sequence>
<comment type="subcellular location">
    <subcellularLocation>
        <location evidence="1">Cell membrane</location>
        <topology evidence="1">Multi-pass membrane protein</topology>
    </subcellularLocation>
</comment>
<dbReference type="InterPro" id="IPR035681">
    <property type="entry name" value="ComA-like_MBL"/>
</dbReference>
<feature type="transmembrane region" description="Helical" evidence="7">
    <location>
        <begin position="415"/>
        <end position="434"/>
    </location>
</feature>
<feature type="transmembrane region" description="Helical" evidence="7">
    <location>
        <begin position="535"/>
        <end position="552"/>
    </location>
</feature>
<evidence type="ECO:0000259" key="9">
    <source>
        <dbReference type="Pfam" id="PF03772"/>
    </source>
</evidence>
<dbReference type="CDD" id="cd07731">
    <property type="entry name" value="ComA-like_MBL-fold"/>
    <property type="match status" value="1"/>
</dbReference>
<dbReference type="InterPro" id="IPR001279">
    <property type="entry name" value="Metallo-B-lactamas"/>
</dbReference>
<dbReference type="EMBL" id="JACHDR010000001">
    <property type="protein sequence ID" value="MBB5511962.1"/>
    <property type="molecule type" value="Genomic_DNA"/>
</dbReference>
<feature type="transmembrane region" description="Helical" evidence="7">
    <location>
        <begin position="507"/>
        <end position="528"/>
    </location>
</feature>
<feature type="transmembrane region" description="Helical" evidence="7">
    <location>
        <begin position="284"/>
        <end position="306"/>
    </location>
</feature>
<protein>
    <submittedName>
        <fullName evidence="10">Competence protein ComEC</fullName>
    </submittedName>
</protein>
<name>A0A7W8TS80_9MICC</name>
<keyword evidence="4 7" id="KW-1133">Transmembrane helix</keyword>
<organism evidence="10 11">
    <name type="scientific">Neomicrococcus aestuarii</name>
    <dbReference type="NCBI Taxonomy" id="556325"/>
    <lineage>
        <taxon>Bacteria</taxon>
        <taxon>Bacillati</taxon>
        <taxon>Actinomycetota</taxon>
        <taxon>Actinomycetes</taxon>
        <taxon>Micrococcales</taxon>
        <taxon>Micrococcaceae</taxon>
        <taxon>Neomicrococcus</taxon>
    </lineage>
</organism>
<evidence type="ECO:0000256" key="1">
    <source>
        <dbReference type="ARBA" id="ARBA00004651"/>
    </source>
</evidence>
<dbReference type="InterPro" id="IPR004477">
    <property type="entry name" value="ComEC_N"/>
</dbReference>
<evidence type="ECO:0000313" key="11">
    <source>
        <dbReference type="Proteomes" id="UP000580797"/>
    </source>
</evidence>
<reference evidence="10 11" key="1">
    <citation type="submission" date="2020-08" db="EMBL/GenBank/DDBJ databases">
        <title>Sequencing the genomes of 1000 actinobacteria strains.</title>
        <authorList>
            <person name="Klenk H.-P."/>
        </authorList>
    </citation>
    <scope>NUCLEOTIDE SEQUENCE [LARGE SCALE GENOMIC DNA]</scope>
    <source>
        <strain evidence="10 11">DSM 105783</strain>
    </source>
</reference>
<dbReference type="GO" id="GO:0005886">
    <property type="term" value="C:plasma membrane"/>
    <property type="evidence" value="ECO:0007669"/>
    <property type="project" value="UniProtKB-SubCell"/>
</dbReference>
<evidence type="ECO:0000256" key="4">
    <source>
        <dbReference type="ARBA" id="ARBA00022989"/>
    </source>
</evidence>
<dbReference type="Pfam" id="PF03772">
    <property type="entry name" value="Competence"/>
    <property type="match status" value="1"/>
</dbReference>
<feature type="domain" description="ComEC/Rec2-related protein" evidence="9">
    <location>
        <begin position="263"/>
        <end position="527"/>
    </location>
</feature>
<dbReference type="SUPFAM" id="SSF56281">
    <property type="entry name" value="Metallo-hydrolase/oxidoreductase"/>
    <property type="match status" value="1"/>
</dbReference>
<dbReference type="PANTHER" id="PTHR30619:SF1">
    <property type="entry name" value="RECOMBINATION PROTEIN 2"/>
    <property type="match status" value="1"/>
</dbReference>
<dbReference type="InterPro" id="IPR052159">
    <property type="entry name" value="Competence_DNA_uptake"/>
</dbReference>
<evidence type="ECO:0000256" key="2">
    <source>
        <dbReference type="ARBA" id="ARBA00022475"/>
    </source>
</evidence>
<dbReference type="Gene3D" id="3.60.15.10">
    <property type="entry name" value="Ribonuclease Z/Hydroxyacylglutathione hydrolase-like"/>
    <property type="match status" value="1"/>
</dbReference>
<evidence type="ECO:0000256" key="3">
    <source>
        <dbReference type="ARBA" id="ARBA00022692"/>
    </source>
</evidence>
<proteinExistence type="predicted"/>
<dbReference type="Proteomes" id="UP000580797">
    <property type="component" value="Unassembled WGS sequence"/>
</dbReference>
<dbReference type="NCBIfam" id="TIGR00360">
    <property type="entry name" value="ComEC_N-term"/>
    <property type="match status" value="1"/>
</dbReference>
<feature type="transmembrane region" description="Helical" evidence="7">
    <location>
        <begin position="360"/>
        <end position="379"/>
    </location>
</feature>
<evidence type="ECO:0000256" key="6">
    <source>
        <dbReference type="SAM" id="MobiDB-lite"/>
    </source>
</evidence>
<feature type="transmembrane region" description="Helical" evidence="7">
    <location>
        <begin position="34"/>
        <end position="53"/>
    </location>
</feature>
<keyword evidence="3 7" id="KW-0812">Transmembrane</keyword>
<dbReference type="AlphaFoldDB" id="A0A7W8TS80"/>
<accession>A0A7W8TS80</accession>
<feature type="transmembrane region" description="Helical" evidence="7">
    <location>
        <begin position="313"/>
        <end position="331"/>
    </location>
</feature>
<dbReference type="RefSeq" id="WP_183663767.1">
    <property type="nucleotide sequence ID" value="NZ_BAAARH010000003.1"/>
</dbReference>
<feature type="transmembrane region" description="Helical" evidence="7">
    <location>
        <begin position="476"/>
        <end position="495"/>
    </location>
</feature>
<gene>
    <name evidence="10" type="ORF">HD598_000649</name>
</gene>
<feature type="transmembrane region" description="Helical" evidence="7">
    <location>
        <begin position="12"/>
        <end position="28"/>
    </location>
</feature>
<feature type="transmembrane region" description="Helical" evidence="7">
    <location>
        <begin position="337"/>
        <end position="353"/>
    </location>
</feature>
<dbReference type="PANTHER" id="PTHR30619">
    <property type="entry name" value="DNA INTERNALIZATION/COMPETENCE PROTEIN COMEC/REC2"/>
    <property type="match status" value="1"/>
</dbReference>
<keyword evidence="5 7" id="KW-0472">Membrane</keyword>
<feature type="transmembrane region" description="Helical" evidence="7">
    <location>
        <begin position="65"/>
        <end position="85"/>
    </location>
</feature>
<evidence type="ECO:0000256" key="5">
    <source>
        <dbReference type="ARBA" id="ARBA00023136"/>
    </source>
</evidence>
<comment type="caution">
    <text evidence="10">The sequence shown here is derived from an EMBL/GenBank/DDBJ whole genome shotgun (WGS) entry which is preliminary data.</text>
</comment>